<comment type="caution">
    <text evidence="1">The sequence shown here is derived from an EMBL/GenBank/DDBJ whole genome shotgun (WGS) entry which is preliminary data.</text>
</comment>
<sequence length="310" mass="33328">MTGFGIAPRRPVGRLLGALLAVLLLGGCDTSVTVLNPDPDYQFSLFGTLQVTADTQVVRVEPLGDSTQVGAPASLNARIVLKNLDTGTQVALRDSFGTVGNVAPVHNAWTPHAIEPGTTYRVEVQVDGQAVTTATTTTPAQAPRLRHAPAATRDRPFELPCRFSARGTPVELANTFDLRVRGVDAVAAAEVRYPLPRPSARPTWLDHYDRVEEESEENRFRVSVFYADDLLFLTRPNAGGGMNQCPDPNQFTAPRAVVRVTAGGPDWPDWQGASLNALARPDTFSNVIGGHGFVGGVYADTIHIPIQGRE</sequence>
<dbReference type="Proteomes" id="UP001155027">
    <property type="component" value="Unassembled WGS sequence"/>
</dbReference>
<evidence type="ECO:0000313" key="1">
    <source>
        <dbReference type="EMBL" id="MCS3677514.1"/>
    </source>
</evidence>
<organism evidence="1 2">
    <name type="scientific">Salinibacter ruber</name>
    <dbReference type="NCBI Taxonomy" id="146919"/>
    <lineage>
        <taxon>Bacteria</taxon>
        <taxon>Pseudomonadati</taxon>
        <taxon>Rhodothermota</taxon>
        <taxon>Rhodothermia</taxon>
        <taxon>Rhodothermales</taxon>
        <taxon>Salinibacteraceae</taxon>
        <taxon>Salinibacter</taxon>
    </lineage>
</organism>
<dbReference type="RefSeq" id="WP_259079988.1">
    <property type="nucleotide sequence ID" value="NZ_JANUAU010000004.1"/>
</dbReference>
<protein>
    <recommendedName>
        <fullName evidence="3">DUF4249 domain-containing protein</fullName>
    </recommendedName>
</protein>
<gene>
    <name evidence="1" type="ORF">GGP71_001437</name>
</gene>
<evidence type="ECO:0000313" key="2">
    <source>
        <dbReference type="Proteomes" id="UP001155027"/>
    </source>
</evidence>
<dbReference type="EMBL" id="JANUAU010000004">
    <property type="protein sequence ID" value="MCS3677514.1"/>
    <property type="molecule type" value="Genomic_DNA"/>
</dbReference>
<reference evidence="1" key="1">
    <citation type="submission" date="2022-08" db="EMBL/GenBank/DDBJ databases">
        <title>Genomic Encyclopedia of Type Strains, Phase V (KMG-V): Genome sequencing to study the core and pangenomes of soil and plant-associated prokaryotes.</title>
        <authorList>
            <person name="Whitman W."/>
        </authorList>
    </citation>
    <scope>NUCLEOTIDE SEQUENCE</scope>
    <source>
        <strain evidence="1">0</strain>
    </source>
</reference>
<evidence type="ECO:0008006" key="3">
    <source>
        <dbReference type="Google" id="ProtNLM"/>
    </source>
</evidence>
<proteinExistence type="predicted"/>
<accession>A0A9X2PZ75</accession>
<name>A0A9X2PZ75_9BACT</name>
<dbReference type="AlphaFoldDB" id="A0A9X2PZ75"/>